<reference evidence="3" key="1">
    <citation type="journal article" date="2019" name="Int. J. Syst. Evol. Microbiol.">
        <title>The Global Catalogue of Microorganisms (GCM) 10K type strain sequencing project: providing services to taxonomists for standard genome sequencing and annotation.</title>
        <authorList>
            <consortium name="The Broad Institute Genomics Platform"/>
            <consortium name="The Broad Institute Genome Sequencing Center for Infectious Disease"/>
            <person name="Wu L."/>
            <person name="Ma J."/>
        </authorList>
    </citation>
    <scope>NUCLEOTIDE SEQUENCE [LARGE SCALE GENOMIC DNA]</scope>
    <source>
        <strain evidence="3">NBRC 102407</strain>
    </source>
</reference>
<dbReference type="EMBL" id="BSPX01000060">
    <property type="protein sequence ID" value="GLT23783.1"/>
    <property type="molecule type" value="Genomic_DNA"/>
</dbReference>
<comment type="caution">
    <text evidence="2">The sequence shown here is derived from an EMBL/GenBank/DDBJ whole genome shotgun (WGS) entry which is preliminary data.</text>
</comment>
<dbReference type="PANTHER" id="PTHR43861">
    <property type="entry name" value="TRANS-ACONITATE 2-METHYLTRANSFERASE-RELATED"/>
    <property type="match status" value="1"/>
</dbReference>
<dbReference type="PANTHER" id="PTHR43861:SF3">
    <property type="entry name" value="PUTATIVE (AFU_ORTHOLOGUE AFUA_2G14390)-RELATED"/>
    <property type="match status" value="1"/>
</dbReference>
<gene>
    <name evidence="2" type="ORF">GCM10007933_32540</name>
</gene>
<organism evidence="2 3">
    <name type="scientific">Zoogloea oryzae</name>
    <dbReference type="NCBI Taxonomy" id="310767"/>
    <lineage>
        <taxon>Bacteria</taxon>
        <taxon>Pseudomonadati</taxon>
        <taxon>Pseudomonadota</taxon>
        <taxon>Betaproteobacteria</taxon>
        <taxon>Rhodocyclales</taxon>
        <taxon>Zoogloeaceae</taxon>
        <taxon>Zoogloea</taxon>
    </lineage>
</organism>
<proteinExistence type="predicted"/>
<dbReference type="CDD" id="cd02440">
    <property type="entry name" value="AdoMet_MTases"/>
    <property type="match status" value="1"/>
</dbReference>
<keyword evidence="3" id="KW-1185">Reference proteome</keyword>
<sequence length="200" mass="21808">MSRDYFAHKAASFDQNTARVDNVAAIAEVLQATIRLDRSMHLMDFGSGTGLLLERIAPHVGKITAVDVSESMNRQLAEKIPHLGCPVDIRPVDLVQEAIDGPFDGIISSMTLHHVEDIGAIFRRFRAMLKDGGFIALADLDAEDGSFHSEDTGVFHNGFDRAAISRIAEEAGFGEVAVVSASVVRKPQRDYPVFLLTGRC</sequence>
<dbReference type="Proteomes" id="UP001157167">
    <property type="component" value="Unassembled WGS sequence"/>
</dbReference>
<keyword evidence="1" id="KW-0808">Transferase</keyword>
<accession>A0ABQ6FDU2</accession>
<dbReference type="Pfam" id="PF13489">
    <property type="entry name" value="Methyltransf_23"/>
    <property type="match status" value="1"/>
</dbReference>
<evidence type="ECO:0000313" key="2">
    <source>
        <dbReference type="EMBL" id="GLT23783.1"/>
    </source>
</evidence>
<evidence type="ECO:0000256" key="1">
    <source>
        <dbReference type="ARBA" id="ARBA00022679"/>
    </source>
</evidence>
<protein>
    <submittedName>
        <fullName evidence="2">Methyltransferase</fullName>
    </submittedName>
</protein>
<name>A0ABQ6FDU2_9RHOO</name>
<dbReference type="Gene3D" id="3.40.50.150">
    <property type="entry name" value="Vaccinia Virus protein VP39"/>
    <property type="match status" value="1"/>
</dbReference>
<dbReference type="SUPFAM" id="SSF53335">
    <property type="entry name" value="S-adenosyl-L-methionine-dependent methyltransferases"/>
    <property type="match status" value="1"/>
</dbReference>
<dbReference type="GO" id="GO:0032259">
    <property type="term" value="P:methylation"/>
    <property type="evidence" value="ECO:0007669"/>
    <property type="project" value="UniProtKB-KW"/>
</dbReference>
<evidence type="ECO:0000313" key="3">
    <source>
        <dbReference type="Proteomes" id="UP001157167"/>
    </source>
</evidence>
<keyword evidence="2" id="KW-0489">Methyltransferase</keyword>
<dbReference type="RefSeq" id="WP_284188965.1">
    <property type="nucleotide sequence ID" value="NZ_BSPX01000060.1"/>
</dbReference>
<dbReference type="GO" id="GO:0008168">
    <property type="term" value="F:methyltransferase activity"/>
    <property type="evidence" value="ECO:0007669"/>
    <property type="project" value="UniProtKB-KW"/>
</dbReference>
<dbReference type="InterPro" id="IPR029063">
    <property type="entry name" value="SAM-dependent_MTases_sf"/>
</dbReference>